<evidence type="ECO:0000256" key="8">
    <source>
        <dbReference type="SAM" id="MobiDB-lite"/>
    </source>
</evidence>
<evidence type="ECO:0000256" key="6">
    <source>
        <dbReference type="RuleBase" id="RU004003"/>
    </source>
</evidence>
<dbReference type="InterPro" id="IPR004845">
    <property type="entry name" value="T2SS_GspD_CS"/>
</dbReference>
<evidence type="ECO:0000256" key="1">
    <source>
        <dbReference type="ARBA" id="ARBA00004370"/>
    </source>
</evidence>
<proteinExistence type="inferred from homology"/>
<feature type="compositionally biased region" description="Gly residues" evidence="8">
    <location>
        <begin position="356"/>
        <end position="370"/>
    </location>
</feature>
<dbReference type="PANTHER" id="PTHR30604:SF1">
    <property type="entry name" value="DNA UTILIZATION PROTEIN HOFQ"/>
    <property type="match status" value="1"/>
</dbReference>
<evidence type="ECO:0000256" key="5">
    <source>
        <dbReference type="ARBA" id="ARBA00023237"/>
    </source>
</evidence>
<dbReference type="Gene3D" id="3.30.1370.120">
    <property type="match status" value="1"/>
</dbReference>
<dbReference type="GO" id="GO:0009306">
    <property type="term" value="P:protein secretion"/>
    <property type="evidence" value="ECO:0007669"/>
    <property type="project" value="InterPro"/>
</dbReference>
<organism evidence="10 11">
    <name type="scientific">Pararobbsia alpina</name>
    <dbReference type="NCBI Taxonomy" id="621374"/>
    <lineage>
        <taxon>Bacteria</taxon>
        <taxon>Pseudomonadati</taxon>
        <taxon>Pseudomonadota</taxon>
        <taxon>Betaproteobacteria</taxon>
        <taxon>Burkholderiales</taxon>
        <taxon>Burkholderiaceae</taxon>
        <taxon>Pararobbsia</taxon>
    </lineage>
</organism>
<dbReference type="EMBL" id="CADIKM010000022">
    <property type="protein sequence ID" value="CAB3795874.1"/>
    <property type="molecule type" value="Genomic_DNA"/>
</dbReference>
<sequence length="663" mass="67800">MRLRTRLARNDRNVRDVRNVREVRDVRSAPRRGACLRVAGGLAVRSALLFAAGQWSEPAAFPRSASALAWAALPPLPPDLSRDLLRDVSGDLPLDDLPDHSSAPPRDLSHERSSSLAGTASSAARPTGRGRPLAVAIPDDEPVSLDFDDAPLPLVLKSFGELAGVNILVADGIQGSVTLHLKQVGWRDAFEALLDAHGLAVRRHGTILWLSSTEQLTRRERRESDATNRLADAEPLTSTMFELHYVRAETARALIAGPGDQRVLSRRGAATADIRTNQLFVSDIAQRLAQVREVIARVDRPTRQVLIEARIVEAEDGFSRNLGTRLSLLGASPAFGGSGHATSTRSVQDGTRESAGTGGHGRVSGGGDGGASAHAMTNVGEGGLNVNSSSNSGSDSGSGSVLGPGSIGGVGGGGGGGEGEGGGGGGGGGGGDGDGGGGGGGGGAFAVVAGALGAMYSLPAGPLAGFGAASAGLTLLSAGARRVLALELSALEADGRGRIISSPRIITADRVKALIEQGTELPYQAKVGEGMSGVQFRRAGLKLEVTPQITPDGHVLLELDITKDTVGATTQAGPAINTKHVRTQVQVESGGTVAIGGIYMQDQRTDTVAVPGLGSLPLIGALFRRQATSRTKSELIVFITPNVVAGPPLPAPALLESGATIAP</sequence>
<evidence type="ECO:0000256" key="3">
    <source>
        <dbReference type="ARBA" id="ARBA00022729"/>
    </source>
</evidence>
<evidence type="ECO:0000313" key="11">
    <source>
        <dbReference type="Proteomes" id="UP000494115"/>
    </source>
</evidence>
<dbReference type="InterPro" id="IPR038591">
    <property type="entry name" value="NolW-like_sf"/>
</dbReference>
<evidence type="ECO:0000256" key="4">
    <source>
        <dbReference type="ARBA" id="ARBA00023136"/>
    </source>
</evidence>
<evidence type="ECO:0000259" key="9">
    <source>
        <dbReference type="SMART" id="SM00965"/>
    </source>
</evidence>
<keyword evidence="5" id="KW-0998">Cell outer membrane</keyword>
<keyword evidence="11" id="KW-1185">Reference proteome</keyword>
<dbReference type="Pfam" id="PF03958">
    <property type="entry name" value="Secretin_N"/>
    <property type="match status" value="1"/>
</dbReference>
<dbReference type="Gene3D" id="3.30.1370.130">
    <property type="match status" value="1"/>
</dbReference>
<keyword evidence="2 7" id="KW-0813">Transport</keyword>
<feature type="region of interest" description="Disordered" evidence="8">
    <location>
        <begin position="333"/>
        <end position="434"/>
    </location>
</feature>
<accession>A0A6S7D4J9</accession>
<gene>
    <name evidence="10" type="primary">sctC_3</name>
    <name evidence="10" type="ORF">LMG28138_03963</name>
</gene>
<dbReference type="InterPro" id="IPR051808">
    <property type="entry name" value="Type_IV_pilus_biogenesis"/>
</dbReference>
<dbReference type="Proteomes" id="UP000494115">
    <property type="component" value="Unassembled WGS sequence"/>
</dbReference>
<feature type="compositionally biased region" description="Polar residues" evidence="8">
    <location>
        <begin position="340"/>
        <end position="349"/>
    </location>
</feature>
<feature type="compositionally biased region" description="Low complexity" evidence="8">
    <location>
        <begin position="114"/>
        <end position="124"/>
    </location>
</feature>
<comment type="similarity">
    <text evidence="6">Belongs to the bacterial secretin family.</text>
</comment>
<reference evidence="10 11" key="1">
    <citation type="submission" date="2020-04" db="EMBL/GenBank/DDBJ databases">
        <authorList>
            <person name="De Canck E."/>
        </authorList>
    </citation>
    <scope>NUCLEOTIDE SEQUENCE [LARGE SCALE GENOMIC DNA]</scope>
    <source>
        <strain evidence="10 11">LMG 28138</strain>
    </source>
</reference>
<feature type="compositionally biased region" description="Gly residues" evidence="8">
    <location>
        <begin position="400"/>
        <end position="434"/>
    </location>
</feature>
<evidence type="ECO:0000256" key="7">
    <source>
        <dbReference type="RuleBase" id="RU004004"/>
    </source>
</evidence>
<comment type="subcellular location">
    <subcellularLocation>
        <location evidence="7">Cell outer membrane</location>
    </subcellularLocation>
    <subcellularLocation>
        <location evidence="1">Membrane</location>
    </subcellularLocation>
</comment>
<dbReference type="InterPro" id="IPR004846">
    <property type="entry name" value="T2SS/T3SS_dom"/>
</dbReference>
<dbReference type="InterPro" id="IPR005644">
    <property type="entry name" value="NolW-like"/>
</dbReference>
<evidence type="ECO:0000256" key="2">
    <source>
        <dbReference type="ARBA" id="ARBA00022448"/>
    </source>
</evidence>
<dbReference type="InterPro" id="IPR011662">
    <property type="entry name" value="Secretin/TonB_short_N"/>
</dbReference>
<protein>
    <submittedName>
        <fullName evidence="10">Type 3 secretion system secretin</fullName>
    </submittedName>
</protein>
<keyword evidence="3" id="KW-0732">Signal</keyword>
<dbReference type="PROSITE" id="PS00875">
    <property type="entry name" value="T2SP_D"/>
    <property type="match status" value="1"/>
</dbReference>
<feature type="region of interest" description="Disordered" evidence="8">
    <location>
        <begin position="93"/>
        <end position="135"/>
    </location>
</feature>
<dbReference type="GO" id="GO:0009279">
    <property type="term" value="C:cell outer membrane"/>
    <property type="evidence" value="ECO:0007669"/>
    <property type="project" value="UniProtKB-SubCell"/>
</dbReference>
<evidence type="ECO:0000313" key="10">
    <source>
        <dbReference type="EMBL" id="CAB3795874.1"/>
    </source>
</evidence>
<keyword evidence="4" id="KW-0472">Membrane</keyword>
<dbReference type="PANTHER" id="PTHR30604">
    <property type="entry name" value="PROTEIN TRANSPORT PROTEIN HOFQ"/>
    <property type="match status" value="1"/>
</dbReference>
<dbReference type="SMART" id="SM00965">
    <property type="entry name" value="STN"/>
    <property type="match status" value="1"/>
</dbReference>
<feature type="domain" description="Secretin/TonB short N-terminal" evidence="9">
    <location>
        <begin position="165"/>
        <end position="213"/>
    </location>
</feature>
<dbReference type="Pfam" id="PF00263">
    <property type="entry name" value="Secretin"/>
    <property type="match status" value="1"/>
</dbReference>
<name>A0A6S7D4J9_9BURK</name>
<dbReference type="AlphaFoldDB" id="A0A6S7D4J9"/>
<feature type="compositionally biased region" description="Low complexity" evidence="8">
    <location>
        <begin position="384"/>
        <end position="399"/>
    </location>
</feature>